<feature type="transmembrane region" description="Helical" evidence="1">
    <location>
        <begin position="108"/>
        <end position="127"/>
    </location>
</feature>
<gene>
    <name evidence="2" type="ORF">KC675_00230</name>
</gene>
<feature type="transmembrane region" description="Helical" evidence="1">
    <location>
        <begin position="139"/>
        <end position="167"/>
    </location>
</feature>
<protein>
    <recommendedName>
        <fullName evidence="4">Protein translocase subunit SecF</fullName>
    </recommendedName>
</protein>
<dbReference type="AlphaFoldDB" id="A0A955I812"/>
<feature type="transmembrane region" description="Helical" evidence="1">
    <location>
        <begin position="173"/>
        <end position="191"/>
    </location>
</feature>
<feature type="transmembrane region" description="Helical" evidence="1">
    <location>
        <begin position="241"/>
        <end position="260"/>
    </location>
</feature>
<evidence type="ECO:0000313" key="2">
    <source>
        <dbReference type="EMBL" id="MCA9379589.1"/>
    </source>
</evidence>
<keyword evidence="1" id="KW-0812">Transmembrane</keyword>
<proteinExistence type="predicted"/>
<keyword evidence="1" id="KW-1133">Transmembrane helix</keyword>
<keyword evidence="1" id="KW-0472">Membrane</keyword>
<accession>A0A955I812</accession>
<organism evidence="2 3">
    <name type="scientific">Candidatus Dojkabacteria bacterium</name>
    <dbReference type="NCBI Taxonomy" id="2099670"/>
    <lineage>
        <taxon>Bacteria</taxon>
        <taxon>Candidatus Dojkabacteria</taxon>
    </lineage>
</organism>
<comment type="caution">
    <text evidence="2">The sequence shown here is derived from an EMBL/GenBank/DDBJ whole genome shotgun (WGS) entry which is preliminary data.</text>
</comment>
<evidence type="ECO:0000256" key="1">
    <source>
        <dbReference type="SAM" id="Phobius"/>
    </source>
</evidence>
<evidence type="ECO:0008006" key="4">
    <source>
        <dbReference type="Google" id="ProtNLM"/>
    </source>
</evidence>
<dbReference type="EMBL" id="JAGQLL010000003">
    <property type="protein sequence ID" value="MCA9379589.1"/>
    <property type="molecule type" value="Genomic_DNA"/>
</dbReference>
<reference evidence="2" key="2">
    <citation type="journal article" date="2021" name="Microbiome">
        <title>Successional dynamics and alternative stable states in a saline activated sludge microbial community over 9 years.</title>
        <authorList>
            <person name="Wang Y."/>
            <person name="Ye J."/>
            <person name="Ju F."/>
            <person name="Liu L."/>
            <person name="Boyd J.A."/>
            <person name="Deng Y."/>
            <person name="Parks D.H."/>
            <person name="Jiang X."/>
            <person name="Yin X."/>
            <person name="Woodcroft B.J."/>
            <person name="Tyson G.W."/>
            <person name="Hugenholtz P."/>
            <person name="Polz M.F."/>
            <person name="Zhang T."/>
        </authorList>
    </citation>
    <scope>NUCLEOTIDE SEQUENCE</scope>
    <source>
        <strain evidence="2">HKST-UBA15</strain>
    </source>
</reference>
<name>A0A955I812_9BACT</name>
<sequence length="288" mass="32679">MIPLLVLLGVLLFGGLNLGVDYSSSNVVTFKLTEEKEVEEVRVKIQELKKFDRIDAFDDGKYQIYYQNVTLEELSELEDDYTEKLGEITEFQVLVYNPTTLILIEGRILYALYAVTIIYLVLLAYVLRGSGISRASLVWLLVGDFMLFAMLMLATVGIINLIGFLGLSINAQIVNYALTVFVFSLFLNIIITRNLKLSTSSKLATEWIEAINSLKLSEIKYYLILGATLIAFLAIRLDLLLLIIALVFVVLYSMLIHIFLKPILVDWLLTGGKNFKLISKNKRLSKEW</sequence>
<dbReference type="Proteomes" id="UP000745577">
    <property type="component" value="Unassembled WGS sequence"/>
</dbReference>
<evidence type="ECO:0000313" key="3">
    <source>
        <dbReference type="Proteomes" id="UP000745577"/>
    </source>
</evidence>
<reference evidence="2" key="1">
    <citation type="submission" date="2020-04" db="EMBL/GenBank/DDBJ databases">
        <authorList>
            <person name="Zhang T."/>
        </authorList>
    </citation>
    <scope>NUCLEOTIDE SEQUENCE</scope>
    <source>
        <strain evidence="2">HKST-UBA15</strain>
    </source>
</reference>